<keyword evidence="3" id="KW-1185">Reference proteome</keyword>
<feature type="chain" id="PRO_5014165162" evidence="1">
    <location>
        <begin position="36"/>
        <end position="79"/>
    </location>
</feature>
<proteinExistence type="predicted"/>
<dbReference type="Proteomes" id="UP000236161">
    <property type="component" value="Unassembled WGS sequence"/>
</dbReference>
<protein>
    <submittedName>
        <fullName evidence="2">Uncharacterized protein</fullName>
    </submittedName>
</protein>
<name>A0A2I0B2I3_9ASPA</name>
<organism evidence="2 3">
    <name type="scientific">Apostasia shenzhenica</name>
    <dbReference type="NCBI Taxonomy" id="1088818"/>
    <lineage>
        <taxon>Eukaryota</taxon>
        <taxon>Viridiplantae</taxon>
        <taxon>Streptophyta</taxon>
        <taxon>Embryophyta</taxon>
        <taxon>Tracheophyta</taxon>
        <taxon>Spermatophyta</taxon>
        <taxon>Magnoliopsida</taxon>
        <taxon>Liliopsida</taxon>
        <taxon>Asparagales</taxon>
        <taxon>Orchidaceae</taxon>
        <taxon>Apostasioideae</taxon>
        <taxon>Apostasia</taxon>
    </lineage>
</organism>
<reference evidence="2 3" key="1">
    <citation type="journal article" date="2017" name="Nature">
        <title>The Apostasia genome and the evolution of orchids.</title>
        <authorList>
            <person name="Zhang G.Q."/>
            <person name="Liu K.W."/>
            <person name="Li Z."/>
            <person name="Lohaus R."/>
            <person name="Hsiao Y.Y."/>
            <person name="Niu S.C."/>
            <person name="Wang J.Y."/>
            <person name="Lin Y.C."/>
            <person name="Xu Q."/>
            <person name="Chen L.J."/>
            <person name="Yoshida K."/>
            <person name="Fujiwara S."/>
            <person name="Wang Z.W."/>
            <person name="Zhang Y.Q."/>
            <person name="Mitsuda N."/>
            <person name="Wang M."/>
            <person name="Liu G.H."/>
            <person name="Pecoraro L."/>
            <person name="Huang H.X."/>
            <person name="Xiao X.J."/>
            <person name="Lin M."/>
            <person name="Wu X.Y."/>
            <person name="Wu W.L."/>
            <person name="Chen Y.Y."/>
            <person name="Chang S.B."/>
            <person name="Sakamoto S."/>
            <person name="Ohme-Takagi M."/>
            <person name="Yagi M."/>
            <person name="Zeng S.J."/>
            <person name="Shen C.Y."/>
            <person name="Yeh C.M."/>
            <person name="Luo Y.B."/>
            <person name="Tsai W.C."/>
            <person name="Van de Peer Y."/>
            <person name="Liu Z.J."/>
        </authorList>
    </citation>
    <scope>NUCLEOTIDE SEQUENCE [LARGE SCALE GENOMIC DNA]</scope>
    <source>
        <strain evidence="3">cv. Shenzhen</strain>
        <tissue evidence="2">Stem</tissue>
    </source>
</reference>
<feature type="signal peptide" evidence="1">
    <location>
        <begin position="1"/>
        <end position="35"/>
    </location>
</feature>
<sequence length="79" mass="8967">MLSCVERMASKPYKNPVLILVFLVAFCSRVLPCSGKNTELHKQLEYLDTWQKADDAPLNMTPGPIGMLKFYPDGFFQVI</sequence>
<dbReference type="EMBL" id="KZ451922">
    <property type="protein sequence ID" value="PKA62007.1"/>
    <property type="molecule type" value="Genomic_DNA"/>
</dbReference>
<evidence type="ECO:0000313" key="3">
    <source>
        <dbReference type="Proteomes" id="UP000236161"/>
    </source>
</evidence>
<keyword evidence="1" id="KW-0732">Signal</keyword>
<dbReference type="AlphaFoldDB" id="A0A2I0B2I3"/>
<gene>
    <name evidence="2" type="ORF">AXF42_Ash019213</name>
</gene>
<evidence type="ECO:0000313" key="2">
    <source>
        <dbReference type="EMBL" id="PKA62007.1"/>
    </source>
</evidence>
<accession>A0A2I0B2I3</accession>
<evidence type="ECO:0000256" key="1">
    <source>
        <dbReference type="SAM" id="SignalP"/>
    </source>
</evidence>